<feature type="domain" description="PilZ" evidence="1">
    <location>
        <begin position="120"/>
        <end position="221"/>
    </location>
</feature>
<name>A0A1X0XN17_9BACT</name>
<dbReference type="SUPFAM" id="SSF141371">
    <property type="entry name" value="PilZ domain-like"/>
    <property type="match status" value="1"/>
</dbReference>
<sequence length="246" mass="27563">MPMPQPAIGLLKKNDEDHQLERILRRLGYRVFAYTRCHLMFSSLAGHGANLALIDRPLGEKEISLIKKYRSRETKNAATILCCGEGQSPRTPPGCSQLVDPLDIPALHRALQQHMTQYDRKKLRASIRLPALVCDRGEHLLGEVNVLGTGGAQLQSSTRPLRTGQNLEVVIPLLGQKKELEIPCQVVYAQEPVAENNFHYQAGIQFLTHDDELVRDLEHYLSCHLLTAPDDNGYHYRPAAAPSHII</sequence>
<evidence type="ECO:0000313" key="2">
    <source>
        <dbReference type="EMBL" id="ORJ54250.1"/>
    </source>
</evidence>
<gene>
    <name evidence="2" type="ORF">B5V00_15900</name>
</gene>
<evidence type="ECO:0000313" key="3">
    <source>
        <dbReference type="Proteomes" id="UP000193136"/>
    </source>
</evidence>
<protein>
    <recommendedName>
        <fullName evidence="1">PilZ domain-containing protein</fullName>
    </recommendedName>
</protein>
<reference evidence="2 3" key="1">
    <citation type="submission" date="2017-03" db="EMBL/GenBank/DDBJ databases">
        <title>Genome sequence of Geothermobacter sp. EPR-M, Deep-Sea Iron Reducer.</title>
        <authorList>
            <person name="Tully B."/>
            <person name="Savalia P."/>
            <person name="Abuyen K."/>
            <person name="Baughan C."/>
            <person name="Romero E."/>
            <person name="Ronkowski C."/>
            <person name="Torres B."/>
            <person name="Tremblay J."/>
            <person name="Trujillo A."/>
            <person name="Tyler M."/>
            <person name="Perez-Rodriguez I."/>
            <person name="Amend J."/>
        </authorList>
    </citation>
    <scope>NUCLEOTIDE SEQUENCE [LARGE SCALE GENOMIC DNA]</scope>
    <source>
        <strain evidence="2 3">EPR-M</strain>
    </source>
</reference>
<dbReference type="Pfam" id="PF07238">
    <property type="entry name" value="PilZ"/>
    <property type="match status" value="1"/>
</dbReference>
<proteinExistence type="predicted"/>
<dbReference type="Gene3D" id="2.40.10.220">
    <property type="entry name" value="predicted glycosyltransferase like domains"/>
    <property type="match status" value="1"/>
</dbReference>
<evidence type="ECO:0000259" key="1">
    <source>
        <dbReference type="Pfam" id="PF07238"/>
    </source>
</evidence>
<dbReference type="EMBL" id="NAAD01000033">
    <property type="protein sequence ID" value="ORJ54250.1"/>
    <property type="molecule type" value="Genomic_DNA"/>
</dbReference>
<dbReference type="InterPro" id="IPR009875">
    <property type="entry name" value="PilZ_domain"/>
</dbReference>
<organism evidence="2 3">
    <name type="scientific">Geothermobacter hydrogeniphilus</name>
    <dbReference type="NCBI Taxonomy" id="1969733"/>
    <lineage>
        <taxon>Bacteria</taxon>
        <taxon>Pseudomonadati</taxon>
        <taxon>Thermodesulfobacteriota</taxon>
        <taxon>Desulfuromonadia</taxon>
        <taxon>Desulfuromonadales</taxon>
        <taxon>Geothermobacteraceae</taxon>
        <taxon>Geothermobacter</taxon>
    </lineage>
</organism>
<comment type="caution">
    <text evidence="2">The sequence shown here is derived from an EMBL/GenBank/DDBJ whole genome shotgun (WGS) entry which is preliminary data.</text>
</comment>
<dbReference type="OrthoDB" id="9818691at2"/>
<dbReference type="Proteomes" id="UP000193136">
    <property type="component" value="Unassembled WGS sequence"/>
</dbReference>
<dbReference type="AlphaFoldDB" id="A0A1X0XN17"/>
<keyword evidence="3" id="KW-1185">Reference proteome</keyword>
<accession>A0A1X0XN17</accession>
<dbReference type="GO" id="GO:0035438">
    <property type="term" value="F:cyclic-di-GMP binding"/>
    <property type="evidence" value="ECO:0007669"/>
    <property type="project" value="InterPro"/>
</dbReference>
<dbReference type="STRING" id="1969733.B5V00_15900"/>